<reference evidence="1 2" key="1">
    <citation type="submission" date="2021-04" db="EMBL/GenBank/DDBJ databases">
        <authorList>
            <person name="Rodrigo-Torres L."/>
            <person name="Arahal R. D."/>
            <person name="Lucena T."/>
        </authorList>
    </citation>
    <scope>NUCLEOTIDE SEQUENCE [LARGE SCALE GENOMIC DNA]</scope>
    <source>
        <strain evidence="1 2">CECT 9623</strain>
    </source>
</reference>
<dbReference type="RefSeq" id="WP_215231995.1">
    <property type="nucleotide sequence ID" value="NZ_CAJRAU010000001.1"/>
</dbReference>
<evidence type="ECO:0000313" key="2">
    <source>
        <dbReference type="Proteomes" id="UP000679725"/>
    </source>
</evidence>
<evidence type="ECO:0008006" key="3">
    <source>
        <dbReference type="Google" id="ProtNLM"/>
    </source>
</evidence>
<dbReference type="EMBL" id="CAJRAU010000001">
    <property type="protein sequence ID" value="CAG5067858.1"/>
    <property type="molecule type" value="Genomic_DNA"/>
</dbReference>
<comment type="caution">
    <text evidence="1">The sequence shown here is derived from an EMBL/GenBank/DDBJ whole genome shotgun (WGS) entry which is preliminary data.</text>
</comment>
<dbReference type="PANTHER" id="PTHR39206:SF1">
    <property type="entry name" value="SLL8004 PROTEIN"/>
    <property type="match status" value="1"/>
</dbReference>
<protein>
    <recommendedName>
        <fullName evidence="3">UDP-N-acetylglucosamine kinase</fullName>
    </recommendedName>
</protein>
<dbReference type="InterPro" id="IPR027417">
    <property type="entry name" value="P-loop_NTPase"/>
</dbReference>
<proteinExistence type="predicted"/>
<dbReference type="Gene3D" id="3.40.50.300">
    <property type="entry name" value="P-loop containing nucleotide triphosphate hydrolases"/>
    <property type="match status" value="1"/>
</dbReference>
<accession>A0ABN7R1U1</accession>
<sequence length="199" mass="22873">MEHTPNSPQSQLRLRVFAGPNGSGKSTVIKSIEKAVVNGKPIFLGIYINADDIAAAIKKNAFSFIKYEIECTKQDILDYAKSSGLLISGLNVGELEKSFELRASKIHLVEKKHSDRLAQIIARLLREKLLEAKKRFSFETVFSHESNLDIMRRATEHGYKVYFYFVSTEDPEINKYRVALRVRKKGHYVPEDRIESRYY</sequence>
<evidence type="ECO:0000313" key="1">
    <source>
        <dbReference type="EMBL" id="CAG5067858.1"/>
    </source>
</evidence>
<keyword evidence="2" id="KW-1185">Reference proteome</keyword>
<organism evidence="1 2">
    <name type="scientific">Dyadobacter linearis</name>
    <dbReference type="NCBI Taxonomy" id="2823330"/>
    <lineage>
        <taxon>Bacteria</taxon>
        <taxon>Pseudomonadati</taxon>
        <taxon>Bacteroidota</taxon>
        <taxon>Cytophagia</taxon>
        <taxon>Cytophagales</taxon>
        <taxon>Spirosomataceae</taxon>
        <taxon>Dyadobacter</taxon>
    </lineage>
</organism>
<name>A0ABN7R1U1_9BACT</name>
<dbReference type="PANTHER" id="PTHR39206">
    <property type="entry name" value="SLL8004 PROTEIN"/>
    <property type="match status" value="1"/>
</dbReference>
<gene>
    <name evidence="1" type="ORF">DYBT9623_00585</name>
</gene>
<dbReference type="SUPFAM" id="SSF52540">
    <property type="entry name" value="P-loop containing nucleoside triphosphate hydrolases"/>
    <property type="match status" value="1"/>
</dbReference>
<dbReference type="Proteomes" id="UP000679725">
    <property type="component" value="Unassembled WGS sequence"/>
</dbReference>